<dbReference type="AlphaFoldDB" id="A0A834I3Y6"/>
<evidence type="ECO:0000313" key="3">
    <source>
        <dbReference type="EMBL" id="KAF7271923.1"/>
    </source>
</evidence>
<evidence type="ECO:0000256" key="1">
    <source>
        <dbReference type="SAM" id="MobiDB-lite"/>
    </source>
</evidence>
<dbReference type="Proteomes" id="UP000625711">
    <property type="component" value="Unassembled WGS sequence"/>
</dbReference>
<reference evidence="3" key="1">
    <citation type="submission" date="2020-08" db="EMBL/GenBank/DDBJ databases">
        <title>Genome sequencing and assembly of the red palm weevil Rhynchophorus ferrugineus.</title>
        <authorList>
            <person name="Dias G.B."/>
            <person name="Bergman C.M."/>
            <person name="Manee M."/>
        </authorList>
    </citation>
    <scope>NUCLEOTIDE SEQUENCE</scope>
    <source>
        <strain evidence="3">AA-2017</strain>
        <tissue evidence="3">Whole larva</tissue>
    </source>
</reference>
<evidence type="ECO:0000313" key="4">
    <source>
        <dbReference type="Proteomes" id="UP000625711"/>
    </source>
</evidence>
<feature type="chain" id="PRO_5032723207" evidence="2">
    <location>
        <begin position="19"/>
        <end position="624"/>
    </location>
</feature>
<evidence type="ECO:0000256" key="2">
    <source>
        <dbReference type="SAM" id="SignalP"/>
    </source>
</evidence>
<keyword evidence="2" id="KW-0732">Signal</keyword>
<protein>
    <submittedName>
        <fullName evidence="3">Uncharacterized protein</fullName>
    </submittedName>
</protein>
<keyword evidence="4" id="KW-1185">Reference proteome</keyword>
<feature type="compositionally biased region" description="Basic and acidic residues" evidence="1">
    <location>
        <begin position="91"/>
        <end position="110"/>
    </location>
</feature>
<dbReference type="EMBL" id="JAACXV010013878">
    <property type="protein sequence ID" value="KAF7271923.1"/>
    <property type="molecule type" value="Genomic_DNA"/>
</dbReference>
<gene>
    <name evidence="3" type="ORF">GWI33_015264</name>
</gene>
<proteinExistence type="predicted"/>
<feature type="region of interest" description="Disordered" evidence="1">
    <location>
        <begin position="86"/>
        <end position="128"/>
    </location>
</feature>
<organism evidence="3 4">
    <name type="scientific">Rhynchophorus ferrugineus</name>
    <name type="common">Red palm weevil</name>
    <name type="synonym">Curculio ferrugineus</name>
    <dbReference type="NCBI Taxonomy" id="354439"/>
    <lineage>
        <taxon>Eukaryota</taxon>
        <taxon>Metazoa</taxon>
        <taxon>Ecdysozoa</taxon>
        <taxon>Arthropoda</taxon>
        <taxon>Hexapoda</taxon>
        <taxon>Insecta</taxon>
        <taxon>Pterygota</taxon>
        <taxon>Neoptera</taxon>
        <taxon>Endopterygota</taxon>
        <taxon>Coleoptera</taxon>
        <taxon>Polyphaga</taxon>
        <taxon>Cucujiformia</taxon>
        <taxon>Curculionidae</taxon>
        <taxon>Dryophthorinae</taxon>
        <taxon>Rhynchophorus</taxon>
    </lineage>
</organism>
<sequence>MRWISLLPFLLLPLLCQADDQQVNKEESVTSTEASSNESSNLNTNLRSALLEALSELENDTEDNNENPYSISDANVKSVHTNNIAVYSGDTNKDDGGESQNKEGTRKDTISNELDQLLPSRNDVKKPSLLLDPPELIESSSSNNIAETTKLKNTNQKISRGNALNAISISEFDKVSKTLTSQKIDPVKGETQSRNIETTTVPVIRSSTEESEAKVEQVQFFSAPLVAAFTVHQDEQGQPKKVEPIFKNAVNHTNELPQQPFLQSDFNNYDIQKKQQILELELARLRKQQVDNLEQINRFQLPSTDLNNQVNYHALVQNGFNQGKTQHFKQLEPVFTEPDRSIITKLATVDPQSLLNQNTVSILNKFDSRRLTSNNIQSNSAKNTVDISLLPSISFNPIVEARNNLPLVQPFLSLPKIEKEAKFKQNQFDGFHSGINEQQNLITLQQQKQNIQPSAGLVPPTFANPIFTNNFQNLNFNKNDQNQNRFLRQEPNSATGQASFSILPSTELFGPKHEISLVKNNDLFGRNPIHSNNHNQNARFNQNVNSINNNNRFLRSNLEGAHTRFTIQPSIQPFDNNIFHSPVQNTRVFRSNPESTFRNNQNDIPIGLVPPRIPYYFNNFGSRN</sequence>
<feature type="signal peptide" evidence="2">
    <location>
        <begin position="1"/>
        <end position="18"/>
    </location>
</feature>
<name>A0A834I3Y6_RHYFE</name>
<dbReference type="OrthoDB" id="7699626at2759"/>
<accession>A0A834I3Y6</accession>
<comment type="caution">
    <text evidence="3">The sequence shown here is derived from an EMBL/GenBank/DDBJ whole genome shotgun (WGS) entry which is preliminary data.</text>
</comment>